<evidence type="ECO:0000313" key="2">
    <source>
        <dbReference type="Proteomes" id="UP000050465"/>
    </source>
</evidence>
<gene>
    <name evidence="1" type="ORF">HLUCCA11_01785</name>
</gene>
<dbReference type="PATRIC" id="fig|1666911.3.peg.1577"/>
<dbReference type="EMBL" id="LJZR01000002">
    <property type="protein sequence ID" value="KPQ37184.1"/>
    <property type="molecule type" value="Genomic_DNA"/>
</dbReference>
<dbReference type="GO" id="GO:0016301">
    <property type="term" value="F:kinase activity"/>
    <property type="evidence" value="ECO:0007669"/>
    <property type="project" value="UniProtKB-KW"/>
</dbReference>
<name>A0A0P8C623_9CYAN</name>
<sequence>MFSRFQTLLKPQANPLKSELKSELKSKLKNKLKNKRRINPSQIKWMLTAAFVPFSVAIASTPANAQNPDLAATANTVCAYNPESGVPNPLGMRAFITVGQVENNSVFVYEQFPSPVSTAASVEGAEEDAAASEPATIASQRTLTLFNTPIEEARVRVVNNPTYYAELLGTSVESLGTSGFSEVNDTLTCEDNGVAATPTPPAPQSTFADLPDGNYRLASADFPLSVVDTQALLESESIVYLFRKSGDEVVGEFFYPETDSSICISGTIEGNVVTGQGALFGTEATVPDSDFLTVANQSMGNRFSNVTLNLESFSRINAGTVLPPQSC</sequence>
<comment type="caution">
    <text evidence="1">The sequence shown here is derived from an EMBL/GenBank/DDBJ whole genome shotgun (WGS) entry which is preliminary data.</text>
</comment>
<dbReference type="AlphaFoldDB" id="A0A0P8C623"/>
<dbReference type="Proteomes" id="UP000050465">
    <property type="component" value="Unassembled WGS sequence"/>
</dbReference>
<evidence type="ECO:0000313" key="1">
    <source>
        <dbReference type="EMBL" id="KPQ37184.1"/>
    </source>
</evidence>
<accession>A0A0P8C623</accession>
<keyword evidence="1" id="KW-0418">Kinase</keyword>
<reference evidence="1 2" key="1">
    <citation type="submission" date="2015-09" db="EMBL/GenBank/DDBJ databases">
        <title>Identification and resolution of microdiversity through metagenomic sequencing of parallel consortia.</title>
        <authorList>
            <person name="Nelson W.C."/>
            <person name="Romine M.F."/>
            <person name="Lindemann S.R."/>
        </authorList>
    </citation>
    <scope>NUCLEOTIDE SEQUENCE [LARGE SCALE GENOMIC DNA]</scope>
    <source>
        <strain evidence="1">Ana</strain>
    </source>
</reference>
<dbReference type="STRING" id="1666911.HLUCCA11_01785"/>
<organism evidence="1 2">
    <name type="scientific">Phormidesmis priestleyi Ana</name>
    <dbReference type="NCBI Taxonomy" id="1666911"/>
    <lineage>
        <taxon>Bacteria</taxon>
        <taxon>Bacillati</taxon>
        <taxon>Cyanobacteriota</taxon>
        <taxon>Cyanophyceae</taxon>
        <taxon>Leptolyngbyales</taxon>
        <taxon>Leptolyngbyaceae</taxon>
        <taxon>Phormidesmis</taxon>
    </lineage>
</organism>
<keyword evidence="1" id="KW-0808">Transferase</keyword>
<protein>
    <submittedName>
        <fullName evidence="1">Thiamine pyrophosphokinase C terminal</fullName>
    </submittedName>
</protein>
<proteinExistence type="predicted"/>